<evidence type="ECO:0000313" key="1">
    <source>
        <dbReference type="EMBL" id="CAI9912446.1"/>
    </source>
</evidence>
<dbReference type="EMBL" id="CATOUU010000002">
    <property type="protein sequence ID" value="CAI9912446.1"/>
    <property type="molecule type" value="Genomic_DNA"/>
</dbReference>
<comment type="caution">
    <text evidence="1">The sequence shown here is derived from an EMBL/GenBank/DDBJ whole genome shotgun (WGS) entry which is preliminary data.</text>
</comment>
<reference evidence="1" key="1">
    <citation type="submission" date="2023-06" db="EMBL/GenBank/DDBJ databases">
        <authorList>
            <person name="Kurt Z."/>
        </authorList>
    </citation>
    <scope>NUCLEOTIDE SEQUENCE</scope>
</reference>
<accession>A0AA86T9V9</accession>
<proteinExistence type="predicted"/>
<protein>
    <submittedName>
        <fullName evidence="1">Uncharacterized protein</fullName>
    </submittedName>
</protein>
<evidence type="ECO:0000313" key="2">
    <source>
        <dbReference type="EMBL" id="CAL6078416.1"/>
    </source>
</evidence>
<keyword evidence="3" id="KW-1185">Reference proteome</keyword>
<dbReference type="Proteomes" id="UP001642409">
    <property type="component" value="Unassembled WGS sequence"/>
</dbReference>
<organism evidence="1">
    <name type="scientific">Hexamita inflata</name>
    <dbReference type="NCBI Taxonomy" id="28002"/>
    <lineage>
        <taxon>Eukaryota</taxon>
        <taxon>Metamonada</taxon>
        <taxon>Diplomonadida</taxon>
        <taxon>Hexamitidae</taxon>
        <taxon>Hexamitinae</taxon>
        <taxon>Hexamita</taxon>
    </lineage>
</organism>
<dbReference type="EMBL" id="CAXDID020000334">
    <property type="protein sequence ID" value="CAL6078416.1"/>
    <property type="molecule type" value="Genomic_DNA"/>
</dbReference>
<gene>
    <name evidence="2" type="ORF">HINF_LOCUS58892</name>
    <name evidence="1" type="ORF">HINF_LOCUS91</name>
</gene>
<evidence type="ECO:0000313" key="3">
    <source>
        <dbReference type="Proteomes" id="UP001642409"/>
    </source>
</evidence>
<reference evidence="2 3" key="2">
    <citation type="submission" date="2024-07" db="EMBL/GenBank/DDBJ databases">
        <authorList>
            <person name="Akdeniz Z."/>
        </authorList>
    </citation>
    <scope>NUCLEOTIDE SEQUENCE [LARGE SCALE GENOMIC DNA]</scope>
</reference>
<dbReference type="AlphaFoldDB" id="A0AA86T9V9"/>
<name>A0AA86T9V9_9EUKA</name>
<sequence>MQQATVLKFISSSVSYPLSDGYANQNYYNNNPISISPHLITPVICNNIIYVQCFEKIFRICKNRLIYVAQIPELNLLLSSSFYGRLFSFNDHLYVQNNRKRVYVLSEDKFKFVKLTNLNFISTSGGLFAYDRFAFYEIQNDFTEKMLFNVENGKILFSNTVILIIECSNGTFTFDVFTKKIVKTDTFKQNLMLGHVGLQPEQGCKVDENMVKMHWKYWNQVQNKQTLHNAQLMNVLKLKTYNIYSCVELNKLYIYDEKLRILSKTSVKYNFYSGFKSEKYIQNSDEQVHLYRQVIVKNQVFYQLFDKLLLLNKHKLITIAKIPQFEQHFKLYSTWQSQLFSLSNKLYCISFNSLFVFDKTFKPVMTLVGQAFQFCDLVFVLQPLQLLQLNVDFTTTIIYQIQAQLNGDVLVNRTLQILSCSNGIMHLHNGSEDVFIDLVLKQKIDSDNRMQTNNYLQKFTEQRESCELDALITFSIRCVYQKNFFTDQMNCIQKQLNTSEINTKSFKQRILNTFNSVNQQIGRMTATFVNNFNEQSNQ</sequence>